<dbReference type="SMART" id="SM00387">
    <property type="entry name" value="HATPase_c"/>
    <property type="match status" value="1"/>
</dbReference>
<dbReference type="InterPro" id="IPR004358">
    <property type="entry name" value="Sig_transdc_His_kin-like_C"/>
</dbReference>
<dbReference type="EMBL" id="JAXIVS010000029">
    <property type="protein sequence ID" value="MDY7233190.1"/>
    <property type="molecule type" value="Genomic_DNA"/>
</dbReference>
<evidence type="ECO:0000256" key="7">
    <source>
        <dbReference type="SAM" id="Phobius"/>
    </source>
</evidence>
<dbReference type="PROSITE" id="PS50109">
    <property type="entry name" value="HIS_KIN"/>
    <property type="match status" value="1"/>
</dbReference>
<name>A0ABU5HIT8_9BACT</name>
<keyword evidence="11" id="KW-1185">Reference proteome</keyword>
<dbReference type="EC" id="2.7.13.3" evidence="3"/>
<evidence type="ECO:0000256" key="3">
    <source>
        <dbReference type="ARBA" id="ARBA00012438"/>
    </source>
</evidence>
<comment type="catalytic activity">
    <reaction evidence="1">
        <text>ATP + protein L-histidine = ADP + protein N-phospho-L-histidine.</text>
        <dbReference type="EC" id="2.7.13.3"/>
    </reaction>
</comment>
<dbReference type="SUPFAM" id="SSF47384">
    <property type="entry name" value="Homodimeric domain of signal transducing histidine kinase"/>
    <property type="match status" value="1"/>
</dbReference>
<evidence type="ECO:0000256" key="6">
    <source>
        <dbReference type="ARBA" id="ARBA00022777"/>
    </source>
</evidence>
<gene>
    <name evidence="10" type="ORF">SYV04_42780</name>
</gene>
<keyword evidence="10" id="KW-0067">ATP-binding</keyword>
<feature type="transmembrane region" description="Helical" evidence="7">
    <location>
        <begin position="159"/>
        <end position="178"/>
    </location>
</feature>
<keyword evidence="7" id="KW-0812">Transmembrane</keyword>
<dbReference type="PANTHER" id="PTHR43065">
    <property type="entry name" value="SENSOR HISTIDINE KINASE"/>
    <property type="match status" value="1"/>
</dbReference>
<evidence type="ECO:0000256" key="4">
    <source>
        <dbReference type="ARBA" id="ARBA00022553"/>
    </source>
</evidence>
<keyword evidence="10" id="KW-0547">Nucleotide-binding</keyword>
<evidence type="ECO:0000259" key="8">
    <source>
        <dbReference type="PROSITE" id="PS50109"/>
    </source>
</evidence>
<accession>A0ABU5HIT8</accession>
<dbReference type="SUPFAM" id="SSF158472">
    <property type="entry name" value="HAMP domain-like"/>
    <property type="match status" value="1"/>
</dbReference>
<dbReference type="Proteomes" id="UP001291309">
    <property type="component" value="Unassembled WGS sequence"/>
</dbReference>
<dbReference type="PROSITE" id="PS50885">
    <property type="entry name" value="HAMP"/>
    <property type="match status" value="1"/>
</dbReference>
<organism evidence="10 11">
    <name type="scientific">Hyalangium rubrum</name>
    <dbReference type="NCBI Taxonomy" id="3103134"/>
    <lineage>
        <taxon>Bacteria</taxon>
        <taxon>Pseudomonadati</taxon>
        <taxon>Myxococcota</taxon>
        <taxon>Myxococcia</taxon>
        <taxon>Myxococcales</taxon>
        <taxon>Cystobacterineae</taxon>
        <taxon>Archangiaceae</taxon>
        <taxon>Hyalangium</taxon>
    </lineage>
</organism>
<evidence type="ECO:0000313" key="10">
    <source>
        <dbReference type="EMBL" id="MDY7233190.1"/>
    </source>
</evidence>
<dbReference type="Pfam" id="PF02518">
    <property type="entry name" value="HATPase_c"/>
    <property type="match status" value="1"/>
</dbReference>
<dbReference type="InterPro" id="IPR003661">
    <property type="entry name" value="HisK_dim/P_dom"/>
</dbReference>
<keyword evidence="4" id="KW-0597">Phosphoprotein</keyword>
<dbReference type="PRINTS" id="PR00344">
    <property type="entry name" value="BCTRLSENSOR"/>
</dbReference>
<dbReference type="CDD" id="cd06225">
    <property type="entry name" value="HAMP"/>
    <property type="match status" value="1"/>
</dbReference>
<dbReference type="Pfam" id="PF00512">
    <property type="entry name" value="HisKA"/>
    <property type="match status" value="1"/>
</dbReference>
<dbReference type="InterPro" id="IPR003660">
    <property type="entry name" value="HAMP_dom"/>
</dbReference>
<dbReference type="InterPro" id="IPR036890">
    <property type="entry name" value="HATPase_C_sf"/>
</dbReference>
<evidence type="ECO:0000256" key="2">
    <source>
        <dbReference type="ARBA" id="ARBA00004370"/>
    </source>
</evidence>
<protein>
    <recommendedName>
        <fullName evidence="3">histidine kinase</fullName>
        <ecNumber evidence="3">2.7.13.3</ecNumber>
    </recommendedName>
</protein>
<feature type="domain" description="Histidine kinase" evidence="8">
    <location>
        <begin position="263"/>
        <end position="483"/>
    </location>
</feature>
<dbReference type="SUPFAM" id="SSF55874">
    <property type="entry name" value="ATPase domain of HSP90 chaperone/DNA topoisomerase II/histidine kinase"/>
    <property type="match status" value="1"/>
</dbReference>
<dbReference type="InterPro" id="IPR036097">
    <property type="entry name" value="HisK_dim/P_sf"/>
</dbReference>
<dbReference type="Gene3D" id="3.30.565.10">
    <property type="entry name" value="Histidine kinase-like ATPase, C-terminal domain"/>
    <property type="match status" value="1"/>
</dbReference>
<evidence type="ECO:0000256" key="5">
    <source>
        <dbReference type="ARBA" id="ARBA00022679"/>
    </source>
</evidence>
<dbReference type="RefSeq" id="WP_321551902.1">
    <property type="nucleotide sequence ID" value="NZ_JAXIVS010000029.1"/>
</dbReference>
<feature type="domain" description="HAMP" evidence="9">
    <location>
        <begin position="185"/>
        <end position="232"/>
    </location>
</feature>
<evidence type="ECO:0000259" key="9">
    <source>
        <dbReference type="PROSITE" id="PS50885"/>
    </source>
</evidence>
<dbReference type="CDD" id="cd00082">
    <property type="entry name" value="HisKA"/>
    <property type="match status" value="1"/>
</dbReference>
<reference evidence="10 11" key="1">
    <citation type="submission" date="2023-12" db="EMBL/GenBank/DDBJ databases">
        <title>the genome sequence of Hyalangium sp. s54d21.</title>
        <authorList>
            <person name="Zhang X."/>
        </authorList>
    </citation>
    <scope>NUCLEOTIDE SEQUENCE [LARGE SCALE GENOMIC DNA]</scope>
    <source>
        <strain evidence="11">s54d21</strain>
    </source>
</reference>
<sequence>MKLARKITFALTLLAILIITVLETLEVRRELEHSALDMRHDHRLLGHMVAGSLSRAWMQLGEGEALTRLDQANRFQEQVRMRWVWLDGTPRSPPSTPISTELLDTLRQGQDGSVVDEATKPGVLRSYTPVFIKGQLGAIEISESLARERQHVQHTVQSAAIGTLALAITFLVVAMAMGRKLVGYPVQRLVELAHAMGEGRLETRVELRQNDELETLATAMNRMGELLLRARETIAAETAGRLSTLEHLRHADRLTTVGKLASGVAHELGTPLNVVLGRAKMISSGEAEGEEVGESARIISQQAQHMTRIIRQLLDFARRRTPQRAPEDLSQLVTRTLSLLRPLAAKKRVTLVSEVPESLVLEVDAGQLQQVLTNLVMNGIQAAEYPGTLRVRARPERALPPTDVGGPEADWLRVDVEDEGKGIPAEVMPHIFEPFFTTKDVGEGTGLGLAVSYGLVRDHGGWISARSEPERGTCFSIYLPRGGADAGPHLDGRG</sequence>
<keyword evidence="7" id="KW-1133">Transmembrane helix</keyword>
<keyword evidence="5" id="KW-0808">Transferase</keyword>
<dbReference type="PANTHER" id="PTHR43065:SF42">
    <property type="entry name" value="TWO-COMPONENT SENSOR PPRA"/>
    <property type="match status" value="1"/>
</dbReference>
<keyword evidence="6" id="KW-0418">Kinase</keyword>
<dbReference type="InterPro" id="IPR005467">
    <property type="entry name" value="His_kinase_dom"/>
</dbReference>
<dbReference type="Gene3D" id="6.10.340.10">
    <property type="match status" value="1"/>
</dbReference>
<comment type="subcellular location">
    <subcellularLocation>
        <location evidence="2">Membrane</location>
    </subcellularLocation>
</comment>
<dbReference type="Gene3D" id="1.10.287.130">
    <property type="match status" value="1"/>
</dbReference>
<proteinExistence type="predicted"/>
<comment type="caution">
    <text evidence="10">The sequence shown here is derived from an EMBL/GenBank/DDBJ whole genome shotgun (WGS) entry which is preliminary data.</text>
</comment>
<dbReference type="SMART" id="SM00304">
    <property type="entry name" value="HAMP"/>
    <property type="match status" value="1"/>
</dbReference>
<dbReference type="InterPro" id="IPR003594">
    <property type="entry name" value="HATPase_dom"/>
</dbReference>
<dbReference type="GO" id="GO:0005524">
    <property type="term" value="F:ATP binding"/>
    <property type="evidence" value="ECO:0007669"/>
    <property type="project" value="UniProtKB-KW"/>
</dbReference>
<evidence type="ECO:0000256" key="1">
    <source>
        <dbReference type="ARBA" id="ARBA00000085"/>
    </source>
</evidence>
<dbReference type="SMART" id="SM00388">
    <property type="entry name" value="HisKA"/>
    <property type="match status" value="1"/>
</dbReference>
<keyword evidence="7" id="KW-0472">Membrane</keyword>
<dbReference type="Pfam" id="PF00672">
    <property type="entry name" value="HAMP"/>
    <property type="match status" value="1"/>
</dbReference>
<evidence type="ECO:0000313" key="11">
    <source>
        <dbReference type="Proteomes" id="UP001291309"/>
    </source>
</evidence>